<proteinExistence type="predicted"/>
<evidence type="ECO:0000313" key="1">
    <source>
        <dbReference type="EMBL" id="CBX28549.1"/>
    </source>
</evidence>
<organism evidence="1">
    <name type="scientific">uncultured Desulfobacterium sp</name>
    <dbReference type="NCBI Taxonomy" id="201089"/>
    <lineage>
        <taxon>Bacteria</taxon>
        <taxon>Pseudomonadati</taxon>
        <taxon>Thermodesulfobacteriota</taxon>
        <taxon>Desulfobacteria</taxon>
        <taxon>Desulfobacterales</taxon>
        <taxon>Desulfobacteriaceae</taxon>
        <taxon>Desulfobacterium</taxon>
        <taxon>environmental samples</taxon>
    </lineage>
</organism>
<dbReference type="EMBL" id="FR695868">
    <property type="protein sequence ID" value="CBX28549.1"/>
    <property type="molecule type" value="Genomic_DNA"/>
</dbReference>
<sequence length="37" mass="4112">MDCPFCLVNMEDAIKVCGMEGKMEAIDLAELIEKHIA</sequence>
<reference evidence="1" key="1">
    <citation type="journal article" date="2011" name="Environ. Microbiol.">
        <title>Genomic insights into the metabolic potential of the polycyclic aromatic hydrocarbon degrading sulfate-reducing Deltaproteobacterium N47.</title>
        <authorList>
            <person name="Bergmann F."/>
            <person name="Selesi D."/>
            <person name="Weinmaier T."/>
            <person name="Tischler P."/>
            <person name="Rattei T."/>
            <person name="Meckenstock R.U."/>
        </authorList>
    </citation>
    <scope>NUCLEOTIDE SEQUENCE</scope>
</reference>
<dbReference type="AlphaFoldDB" id="E1YDA5"/>
<accession>E1YDA5</accession>
<protein>
    <submittedName>
        <fullName evidence="1">Uncharacterized protein</fullName>
    </submittedName>
</protein>
<gene>
    <name evidence="1" type="ORF">N47_G38730</name>
</gene>
<name>E1YDA5_9BACT</name>